<feature type="coiled-coil region" evidence="1">
    <location>
        <begin position="122"/>
        <end position="153"/>
    </location>
</feature>
<dbReference type="Proteomes" id="UP000298030">
    <property type="component" value="Unassembled WGS sequence"/>
</dbReference>
<evidence type="ECO:0008006" key="4">
    <source>
        <dbReference type="Google" id="ProtNLM"/>
    </source>
</evidence>
<name>A0A4Y7T5I3_COPMI</name>
<dbReference type="InterPro" id="IPR027417">
    <property type="entry name" value="P-loop_NTPase"/>
</dbReference>
<evidence type="ECO:0000313" key="3">
    <source>
        <dbReference type="Proteomes" id="UP000298030"/>
    </source>
</evidence>
<comment type="caution">
    <text evidence="2">The sequence shown here is derived from an EMBL/GenBank/DDBJ whole genome shotgun (WGS) entry which is preliminary data.</text>
</comment>
<reference evidence="2 3" key="1">
    <citation type="journal article" date="2019" name="Nat. Ecol. Evol.">
        <title>Megaphylogeny resolves global patterns of mushroom evolution.</title>
        <authorList>
            <person name="Varga T."/>
            <person name="Krizsan K."/>
            <person name="Foldi C."/>
            <person name="Dima B."/>
            <person name="Sanchez-Garcia M."/>
            <person name="Sanchez-Ramirez S."/>
            <person name="Szollosi G.J."/>
            <person name="Szarkandi J.G."/>
            <person name="Papp V."/>
            <person name="Albert L."/>
            <person name="Andreopoulos W."/>
            <person name="Angelini C."/>
            <person name="Antonin V."/>
            <person name="Barry K.W."/>
            <person name="Bougher N.L."/>
            <person name="Buchanan P."/>
            <person name="Buyck B."/>
            <person name="Bense V."/>
            <person name="Catcheside P."/>
            <person name="Chovatia M."/>
            <person name="Cooper J."/>
            <person name="Damon W."/>
            <person name="Desjardin D."/>
            <person name="Finy P."/>
            <person name="Geml J."/>
            <person name="Haridas S."/>
            <person name="Hughes K."/>
            <person name="Justo A."/>
            <person name="Karasinski D."/>
            <person name="Kautmanova I."/>
            <person name="Kiss B."/>
            <person name="Kocsube S."/>
            <person name="Kotiranta H."/>
            <person name="LaButti K.M."/>
            <person name="Lechner B.E."/>
            <person name="Liimatainen K."/>
            <person name="Lipzen A."/>
            <person name="Lukacs Z."/>
            <person name="Mihaltcheva S."/>
            <person name="Morgado L.N."/>
            <person name="Niskanen T."/>
            <person name="Noordeloos M.E."/>
            <person name="Ohm R.A."/>
            <person name="Ortiz-Santana B."/>
            <person name="Ovrebo C."/>
            <person name="Racz N."/>
            <person name="Riley R."/>
            <person name="Savchenko A."/>
            <person name="Shiryaev A."/>
            <person name="Soop K."/>
            <person name="Spirin V."/>
            <person name="Szebenyi C."/>
            <person name="Tomsovsky M."/>
            <person name="Tulloss R.E."/>
            <person name="Uehling J."/>
            <person name="Grigoriev I.V."/>
            <person name="Vagvolgyi C."/>
            <person name="Papp T."/>
            <person name="Martin F.M."/>
            <person name="Miettinen O."/>
            <person name="Hibbett D.S."/>
            <person name="Nagy L.G."/>
        </authorList>
    </citation>
    <scope>NUCLEOTIDE SEQUENCE [LARGE SCALE GENOMIC DNA]</scope>
    <source>
        <strain evidence="2 3">FP101781</strain>
    </source>
</reference>
<dbReference type="STRING" id="71717.A0A4Y7T5I3"/>
<dbReference type="AlphaFoldDB" id="A0A4Y7T5I3"/>
<dbReference type="Gene3D" id="3.40.50.300">
    <property type="entry name" value="P-loop containing nucleotide triphosphate hydrolases"/>
    <property type="match status" value="1"/>
</dbReference>
<accession>A0A4Y7T5I3</accession>
<keyword evidence="1" id="KW-0175">Coiled coil</keyword>
<proteinExistence type="predicted"/>
<keyword evidence="3" id="KW-1185">Reference proteome</keyword>
<gene>
    <name evidence="2" type="ORF">FA13DRAFT_1734956</name>
</gene>
<evidence type="ECO:0000256" key="1">
    <source>
        <dbReference type="SAM" id="Coils"/>
    </source>
</evidence>
<dbReference type="EMBL" id="QPFP01000028">
    <property type="protein sequence ID" value="TEB29281.1"/>
    <property type="molecule type" value="Genomic_DNA"/>
</dbReference>
<dbReference type="OrthoDB" id="8954335at2759"/>
<organism evidence="2 3">
    <name type="scientific">Coprinellus micaceus</name>
    <name type="common">Glistening ink-cap mushroom</name>
    <name type="synonym">Coprinus micaceus</name>
    <dbReference type="NCBI Taxonomy" id="71717"/>
    <lineage>
        <taxon>Eukaryota</taxon>
        <taxon>Fungi</taxon>
        <taxon>Dikarya</taxon>
        <taxon>Basidiomycota</taxon>
        <taxon>Agaricomycotina</taxon>
        <taxon>Agaricomycetes</taxon>
        <taxon>Agaricomycetidae</taxon>
        <taxon>Agaricales</taxon>
        <taxon>Agaricineae</taxon>
        <taxon>Psathyrellaceae</taxon>
        <taxon>Coprinellus</taxon>
    </lineage>
</organism>
<protein>
    <recommendedName>
        <fullName evidence="4">G domain-containing protein</fullName>
    </recommendedName>
</protein>
<evidence type="ECO:0000313" key="2">
    <source>
        <dbReference type="EMBL" id="TEB29281.1"/>
    </source>
</evidence>
<sequence length="210" mass="24377">MSWTEGFLIDTPGFDDTYSPPNETLRMVSVALASTYANDLRVASVLYLNSMSQKRMFASMRLDYQMFREICGSQASTQVTMTTTHWDSAELESPGVGAHREEEFRTKFWGGILDEGAALERIEDYESDVERIIDKILRKAQETEIRKRGLQIQEELLGKKLRYTLEEIKERLGRASSRKMMVSLQKQLDAFETKWFDKLKGAFDRLKRKH</sequence>